<dbReference type="PANTHER" id="PTHR21198:SF7">
    <property type="entry name" value="ASPARTATE-GLUTAMATE RACEMASE FAMILY"/>
    <property type="match status" value="1"/>
</dbReference>
<dbReference type="RefSeq" id="WP_147925884.1">
    <property type="nucleotide sequence ID" value="NZ_VKAC01000004.1"/>
</dbReference>
<dbReference type="AlphaFoldDB" id="A0A5C8ZFE3"/>
<sequence length="262" mass="26862">MSTSNSTVLGVLGGMSWESTALYYRLANELVRGHRADGSHGQPAEPLASADLLVRSLDFAPVRELQLSGRWDDAADQLRREGLALAGAGAGVVVVATNYMHKAAGPLEAALTERGVRFLHLADVVAQAALARGASTIGLLGAGGTMTEPFYAERLAASGVEVVVPDAAGVARVDAAVFGELCRGVFSPATRADLAAVVADLVERGAQAVGLCCTELELLLGPEDAPAGVPLLPSARLHVEAALAAAGQVPALTARVRQVQTV</sequence>
<gene>
    <name evidence="3" type="ORF">FMM08_08440</name>
</gene>
<dbReference type="EC" id="5.1.1.-" evidence="3"/>
<keyword evidence="2 3" id="KW-0413">Isomerase</keyword>
<evidence type="ECO:0000256" key="2">
    <source>
        <dbReference type="ARBA" id="ARBA00023235"/>
    </source>
</evidence>
<dbReference type="InterPro" id="IPR001920">
    <property type="entry name" value="Asp/Glu_race"/>
</dbReference>
<reference evidence="3 4" key="1">
    <citation type="submission" date="2019-07" db="EMBL/GenBank/DDBJ databases">
        <title>Quadrisphaera sp. strain DD2A genome sequencing and assembly.</title>
        <authorList>
            <person name="Kim I."/>
        </authorList>
    </citation>
    <scope>NUCLEOTIDE SEQUENCE [LARGE SCALE GENOMIC DNA]</scope>
    <source>
        <strain evidence="3 4">DD2A</strain>
    </source>
</reference>
<dbReference type="OrthoDB" id="9803739at2"/>
<evidence type="ECO:0000256" key="1">
    <source>
        <dbReference type="ARBA" id="ARBA00007847"/>
    </source>
</evidence>
<dbReference type="PANTHER" id="PTHR21198">
    <property type="entry name" value="GLUTAMATE RACEMASE"/>
    <property type="match status" value="1"/>
</dbReference>
<keyword evidence="4" id="KW-1185">Reference proteome</keyword>
<dbReference type="Pfam" id="PF01177">
    <property type="entry name" value="Asp_Glu_race"/>
    <property type="match status" value="1"/>
</dbReference>
<evidence type="ECO:0000313" key="3">
    <source>
        <dbReference type="EMBL" id="TXR56755.1"/>
    </source>
</evidence>
<dbReference type="Gene3D" id="3.40.50.1860">
    <property type="match status" value="2"/>
</dbReference>
<dbReference type="InterPro" id="IPR004380">
    <property type="entry name" value="Asp_race"/>
</dbReference>
<proteinExistence type="inferred from homology"/>
<dbReference type="GO" id="GO:0047661">
    <property type="term" value="F:amino-acid racemase activity"/>
    <property type="evidence" value="ECO:0007669"/>
    <property type="project" value="InterPro"/>
</dbReference>
<name>A0A5C8ZFE3_9ACTN</name>
<dbReference type="EMBL" id="VKAC01000004">
    <property type="protein sequence ID" value="TXR56755.1"/>
    <property type="molecule type" value="Genomic_DNA"/>
</dbReference>
<dbReference type="InterPro" id="IPR015942">
    <property type="entry name" value="Asp/Glu/hydantoin_racemase"/>
</dbReference>
<organism evidence="3 4">
    <name type="scientific">Quadrisphaera setariae</name>
    <dbReference type="NCBI Taxonomy" id="2593304"/>
    <lineage>
        <taxon>Bacteria</taxon>
        <taxon>Bacillati</taxon>
        <taxon>Actinomycetota</taxon>
        <taxon>Actinomycetes</taxon>
        <taxon>Kineosporiales</taxon>
        <taxon>Kineosporiaceae</taxon>
        <taxon>Quadrisphaera</taxon>
    </lineage>
</organism>
<comment type="similarity">
    <text evidence="1">Belongs to the aspartate/glutamate racemases family.</text>
</comment>
<dbReference type="SUPFAM" id="SSF53681">
    <property type="entry name" value="Aspartate/glutamate racemase"/>
    <property type="match status" value="2"/>
</dbReference>
<comment type="caution">
    <text evidence="3">The sequence shown here is derived from an EMBL/GenBank/DDBJ whole genome shotgun (WGS) entry which is preliminary data.</text>
</comment>
<protein>
    <submittedName>
        <fullName evidence="3">Amino acid racemase</fullName>
        <ecNumber evidence="3">5.1.1.-</ecNumber>
    </submittedName>
</protein>
<dbReference type="NCBIfam" id="TIGR00035">
    <property type="entry name" value="asp_race"/>
    <property type="match status" value="1"/>
</dbReference>
<evidence type="ECO:0000313" key="4">
    <source>
        <dbReference type="Proteomes" id="UP000321234"/>
    </source>
</evidence>
<dbReference type="Proteomes" id="UP000321234">
    <property type="component" value="Unassembled WGS sequence"/>
</dbReference>
<accession>A0A5C8ZFE3</accession>